<dbReference type="InterPro" id="IPR009091">
    <property type="entry name" value="RCC1/BLIP-II"/>
</dbReference>
<name>A0ABR2SN80_9ROSI</name>
<sequence length="245" mass="27612">MAKRSSDSRNLRKWWRLDQTADDWCIVENNTYIRKSRSAQTNSPSLTPDQPPAPASRRRRRLRRPNASSGSGSLVDLAVFQLCTTNGIYIGMSCSNQREVFGRCNGNWKRILRFLQSVEQSSDMVQTSAGNMQITTGRYHTLLIKNSSVYSCGSSLCGVLGHGPETTQCVAFTRINFPSPANVIQMSASQNHAAFVLQSGEKQAEHILESRMYKFTTYEYDLVIFSSFILWIAIYEPVLMALMTD</sequence>
<dbReference type="EMBL" id="JBBPBN010000013">
    <property type="protein sequence ID" value="KAK9026670.1"/>
    <property type="molecule type" value="Genomic_DNA"/>
</dbReference>
<keyword evidence="2" id="KW-1133">Transmembrane helix</keyword>
<dbReference type="Proteomes" id="UP001396334">
    <property type="component" value="Unassembled WGS sequence"/>
</dbReference>
<evidence type="ECO:0000256" key="1">
    <source>
        <dbReference type="SAM" id="MobiDB-lite"/>
    </source>
</evidence>
<protein>
    <submittedName>
        <fullName evidence="3">Uncharacterized protein</fullName>
    </submittedName>
</protein>
<feature type="region of interest" description="Disordered" evidence="1">
    <location>
        <begin position="36"/>
        <end position="70"/>
    </location>
</feature>
<evidence type="ECO:0000313" key="3">
    <source>
        <dbReference type="EMBL" id="KAK9026670.1"/>
    </source>
</evidence>
<accession>A0ABR2SN80</accession>
<keyword evidence="2" id="KW-0472">Membrane</keyword>
<proteinExistence type="predicted"/>
<feature type="compositionally biased region" description="Polar residues" evidence="1">
    <location>
        <begin position="36"/>
        <end position="48"/>
    </location>
</feature>
<dbReference type="SUPFAM" id="SSF50985">
    <property type="entry name" value="RCC1/BLIP-II"/>
    <property type="match status" value="1"/>
</dbReference>
<reference evidence="3 4" key="1">
    <citation type="journal article" date="2024" name="G3 (Bethesda)">
        <title>Genome assembly of Hibiscus sabdariffa L. provides insights into metabolisms of medicinal natural products.</title>
        <authorList>
            <person name="Kim T."/>
        </authorList>
    </citation>
    <scope>NUCLEOTIDE SEQUENCE [LARGE SCALE GENOMIC DNA]</scope>
    <source>
        <strain evidence="3">TK-2024</strain>
        <tissue evidence="3">Old leaves</tissue>
    </source>
</reference>
<evidence type="ECO:0000256" key="2">
    <source>
        <dbReference type="SAM" id="Phobius"/>
    </source>
</evidence>
<organism evidence="3 4">
    <name type="scientific">Hibiscus sabdariffa</name>
    <name type="common">roselle</name>
    <dbReference type="NCBI Taxonomy" id="183260"/>
    <lineage>
        <taxon>Eukaryota</taxon>
        <taxon>Viridiplantae</taxon>
        <taxon>Streptophyta</taxon>
        <taxon>Embryophyta</taxon>
        <taxon>Tracheophyta</taxon>
        <taxon>Spermatophyta</taxon>
        <taxon>Magnoliopsida</taxon>
        <taxon>eudicotyledons</taxon>
        <taxon>Gunneridae</taxon>
        <taxon>Pentapetalae</taxon>
        <taxon>rosids</taxon>
        <taxon>malvids</taxon>
        <taxon>Malvales</taxon>
        <taxon>Malvaceae</taxon>
        <taxon>Malvoideae</taxon>
        <taxon>Hibiscus</taxon>
    </lineage>
</organism>
<keyword evidence="4" id="KW-1185">Reference proteome</keyword>
<evidence type="ECO:0000313" key="4">
    <source>
        <dbReference type="Proteomes" id="UP001396334"/>
    </source>
</evidence>
<gene>
    <name evidence="3" type="ORF">V6N11_039504</name>
</gene>
<dbReference type="Gene3D" id="2.130.10.30">
    <property type="entry name" value="Regulator of chromosome condensation 1/beta-lactamase-inhibitor protein II"/>
    <property type="match status" value="1"/>
</dbReference>
<keyword evidence="2" id="KW-0812">Transmembrane</keyword>
<comment type="caution">
    <text evidence="3">The sequence shown here is derived from an EMBL/GenBank/DDBJ whole genome shotgun (WGS) entry which is preliminary data.</text>
</comment>
<feature type="transmembrane region" description="Helical" evidence="2">
    <location>
        <begin position="220"/>
        <end position="243"/>
    </location>
</feature>